<evidence type="ECO:0000313" key="1">
    <source>
        <dbReference type="EMBL" id="KAK3269869.1"/>
    </source>
</evidence>
<accession>A0AAE0L2Y7</accession>
<proteinExistence type="predicted"/>
<dbReference type="EMBL" id="LGRX02010705">
    <property type="protein sequence ID" value="KAK3269869.1"/>
    <property type="molecule type" value="Genomic_DNA"/>
</dbReference>
<protein>
    <submittedName>
        <fullName evidence="1">Uncharacterized protein</fullName>
    </submittedName>
</protein>
<name>A0AAE0L2Y7_9CHLO</name>
<gene>
    <name evidence="1" type="ORF">CYMTET_21710</name>
</gene>
<keyword evidence="2" id="KW-1185">Reference proteome</keyword>
<sequence length="87" mass="9586">MVSALMCICAAAAAAPPTDQVFGGVSLDHIAVPGRTVGGAILDYIVPEEFPSTPWTPSIDRHNDFAIYDFWLRDSWVRVILLHAWFV</sequence>
<evidence type="ECO:0000313" key="2">
    <source>
        <dbReference type="Proteomes" id="UP001190700"/>
    </source>
</evidence>
<comment type="caution">
    <text evidence="1">The sequence shown here is derived from an EMBL/GenBank/DDBJ whole genome shotgun (WGS) entry which is preliminary data.</text>
</comment>
<reference evidence="1 2" key="1">
    <citation type="journal article" date="2015" name="Genome Biol. Evol.">
        <title>Comparative Genomics of a Bacterivorous Green Alga Reveals Evolutionary Causalities and Consequences of Phago-Mixotrophic Mode of Nutrition.</title>
        <authorList>
            <person name="Burns J.A."/>
            <person name="Paasch A."/>
            <person name="Narechania A."/>
            <person name="Kim E."/>
        </authorList>
    </citation>
    <scope>NUCLEOTIDE SEQUENCE [LARGE SCALE GENOMIC DNA]</scope>
    <source>
        <strain evidence="1 2">PLY_AMNH</strain>
    </source>
</reference>
<organism evidence="1 2">
    <name type="scientific">Cymbomonas tetramitiformis</name>
    <dbReference type="NCBI Taxonomy" id="36881"/>
    <lineage>
        <taxon>Eukaryota</taxon>
        <taxon>Viridiplantae</taxon>
        <taxon>Chlorophyta</taxon>
        <taxon>Pyramimonadophyceae</taxon>
        <taxon>Pyramimonadales</taxon>
        <taxon>Pyramimonadaceae</taxon>
        <taxon>Cymbomonas</taxon>
    </lineage>
</organism>
<dbReference type="Proteomes" id="UP001190700">
    <property type="component" value="Unassembled WGS sequence"/>
</dbReference>
<dbReference type="AlphaFoldDB" id="A0AAE0L2Y7"/>